<proteinExistence type="predicted"/>
<keyword evidence="8" id="KW-1185">Reference proteome</keyword>
<dbReference type="GO" id="GO:0005886">
    <property type="term" value="C:plasma membrane"/>
    <property type="evidence" value="ECO:0007669"/>
    <property type="project" value="UniProtKB-SubCell"/>
</dbReference>
<evidence type="ECO:0000313" key="7">
    <source>
        <dbReference type="EMBL" id="SHJ39378.1"/>
    </source>
</evidence>
<feature type="transmembrane region" description="Helical" evidence="6">
    <location>
        <begin position="226"/>
        <end position="244"/>
    </location>
</feature>
<accession>A0A1M6IY49</accession>
<keyword evidence="2" id="KW-1003">Cell membrane</keyword>
<feature type="transmembrane region" description="Helical" evidence="6">
    <location>
        <begin position="127"/>
        <end position="151"/>
    </location>
</feature>
<protein>
    <submittedName>
        <fullName evidence="7">Membrane protein involved in the export of O-antigen and teichoic acid</fullName>
    </submittedName>
</protein>
<dbReference type="Proteomes" id="UP000324781">
    <property type="component" value="Unassembled WGS sequence"/>
</dbReference>
<feature type="transmembrane region" description="Helical" evidence="6">
    <location>
        <begin position="466"/>
        <end position="485"/>
    </location>
</feature>
<keyword evidence="3 6" id="KW-0812">Transmembrane</keyword>
<evidence type="ECO:0000256" key="4">
    <source>
        <dbReference type="ARBA" id="ARBA00022989"/>
    </source>
</evidence>
<feature type="transmembrane region" description="Helical" evidence="6">
    <location>
        <begin position="397"/>
        <end position="421"/>
    </location>
</feature>
<feature type="transmembrane region" description="Helical" evidence="6">
    <location>
        <begin position="313"/>
        <end position="336"/>
    </location>
</feature>
<dbReference type="EMBL" id="FQZP01000049">
    <property type="protein sequence ID" value="SHJ39378.1"/>
    <property type="molecule type" value="Genomic_DNA"/>
</dbReference>
<feature type="transmembrane region" description="Helical" evidence="6">
    <location>
        <begin position="342"/>
        <end position="361"/>
    </location>
</feature>
<evidence type="ECO:0000313" key="8">
    <source>
        <dbReference type="Proteomes" id="UP000324781"/>
    </source>
</evidence>
<feature type="transmembrane region" description="Helical" evidence="6">
    <location>
        <begin position="12"/>
        <end position="30"/>
    </location>
</feature>
<sequence length="511" mass="57596">MRVNQLKAGAILSYLSLILTILISLIYTPFMLRKLGQSEYGLFSLINSVIAYLTILDFGFGNAAVRYTAKYRAENNKEKEHAFLGMLFLLYVGIGIIALIIGLLLIFNIESLFQNSLANWEIEKAKILMWIAIVNIAISFPLSLFQSVINAYERFVFIKGLQLVKNVLMPVLMVLVLAMGYKSIGMILVTVILNLLFNLYCIVYCVNNLKVKLQFERFNIPLLKELSIYSFFIFLGIIVDRVYWNTGQFLLGIFSGTVSISVYSIGVQFATYYLSLSTAVSSVFLPRLTAIDVKNSDSNEISELFIKIGRMQLIILGYILSGFILIGEDFVTLWAGSEYSDSYWIALILMVPLTIPLIQNLGISVLQAKNKHAFRSVAYVFIAILNIAISIPLIKAFGIFGCAIGTATAFLVGQGVTMNVYYYKIIRLDIPRFWLEVGKILPAMVLPGIITYVFKQCVVLKGYLGLAIYGGIFSILYLICMWLLGMNTYEKNLAREPYIMLKTRAKKLIMR</sequence>
<feature type="transmembrane region" description="Helical" evidence="6">
    <location>
        <begin position="187"/>
        <end position="206"/>
    </location>
</feature>
<feature type="transmembrane region" description="Helical" evidence="6">
    <location>
        <begin position="42"/>
        <end position="61"/>
    </location>
</feature>
<name>A0A1M6IY49_9FIRM</name>
<dbReference type="OrthoDB" id="5751261at2"/>
<evidence type="ECO:0000256" key="1">
    <source>
        <dbReference type="ARBA" id="ARBA00004651"/>
    </source>
</evidence>
<dbReference type="PANTHER" id="PTHR30250:SF26">
    <property type="entry name" value="PSMA PROTEIN"/>
    <property type="match status" value="1"/>
</dbReference>
<keyword evidence="5 6" id="KW-0472">Membrane</keyword>
<feature type="transmembrane region" description="Helical" evidence="6">
    <location>
        <begin position="163"/>
        <end position="181"/>
    </location>
</feature>
<dbReference type="AlphaFoldDB" id="A0A1M6IY49"/>
<feature type="transmembrane region" description="Helical" evidence="6">
    <location>
        <begin position="373"/>
        <end position="391"/>
    </location>
</feature>
<evidence type="ECO:0000256" key="3">
    <source>
        <dbReference type="ARBA" id="ARBA00022692"/>
    </source>
</evidence>
<organism evidence="7 8">
    <name type="scientific">Thermoclostridium caenicola</name>
    <dbReference type="NCBI Taxonomy" id="659425"/>
    <lineage>
        <taxon>Bacteria</taxon>
        <taxon>Bacillati</taxon>
        <taxon>Bacillota</taxon>
        <taxon>Clostridia</taxon>
        <taxon>Eubacteriales</taxon>
        <taxon>Oscillospiraceae</taxon>
        <taxon>Thermoclostridium</taxon>
    </lineage>
</organism>
<dbReference type="InterPro" id="IPR050833">
    <property type="entry name" value="Poly_Biosynth_Transport"/>
</dbReference>
<feature type="transmembrane region" description="Helical" evidence="6">
    <location>
        <begin position="433"/>
        <end position="454"/>
    </location>
</feature>
<feature type="transmembrane region" description="Helical" evidence="6">
    <location>
        <begin position="82"/>
        <end position="107"/>
    </location>
</feature>
<dbReference type="InterPro" id="IPR002797">
    <property type="entry name" value="Polysacc_synth"/>
</dbReference>
<keyword evidence="4 6" id="KW-1133">Transmembrane helix</keyword>
<dbReference type="RefSeq" id="WP_149679356.1">
    <property type="nucleotide sequence ID" value="NZ_FQZP01000049.1"/>
</dbReference>
<evidence type="ECO:0000256" key="6">
    <source>
        <dbReference type="SAM" id="Phobius"/>
    </source>
</evidence>
<comment type="subcellular location">
    <subcellularLocation>
        <location evidence="1">Cell membrane</location>
        <topology evidence="1">Multi-pass membrane protein</topology>
    </subcellularLocation>
</comment>
<evidence type="ECO:0000256" key="2">
    <source>
        <dbReference type="ARBA" id="ARBA00022475"/>
    </source>
</evidence>
<dbReference type="Pfam" id="PF01943">
    <property type="entry name" value="Polysacc_synt"/>
    <property type="match status" value="1"/>
</dbReference>
<reference evidence="7 8" key="1">
    <citation type="submission" date="2016-11" db="EMBL/GenBank/DDBJ databases">
        <authorList>
            <person name="Varghese N."/>
            <person name="Submissions S."/>
        </authorList>
    </citation>
    <scope>NUCLEOTIDE SEQUENCE [LARGE SCALE GENOMIC DNA]</scope>
    <source>
        <strain evidence="7 8">DSM 19027</strain>
    </source>
</reference>
<dbReference type="PANTHER" id="PTHR30250">
    <property type="entry name" value="PST FAMILY PREDICTED COLANIC ACID TRANSPORTER"/>
    <property type="match status" value="1"/>
</dbReference>
<evidence type="ECO:0000256" key="5">
    <source>
        <dbReference type="ARBA" id="ARBA00023136"/>
    </source>
</evidence>
<gene>
    <name evidence="7" type="ORF">SAMN05444373_10495</name>
</gene>